<proteinExistence type="inferred from homology"/>
<feature type="site" description="Interaction with DNA" evidence="7">
    <location>
        <position position="79"/>
    </location>
</feature>
<dbReference type="Gene3D" id="3.90.199.10">
    <property type="entry name" value="Topoisomerase II, domain 5"/>
    <property type="match status" value="1"/>
</dbReference>
<dbReference type="InterPro" id="IPR013758">
    <property type="entry name" value="Topo_IIA_A/C_ab"/>
</dbReference>
<evidence type="ECO:0000256" key="2">
    <source>
        <dbReference type="ARBA" id="ARBA00022475"/>
    </source>
</evidence>
<reference evidence="10" key="1">
    <citation type="submission" date="2021-12" db="EMBL/GenBank/DDBJ databases">
        <title>Enterovibrio ZSDZ35 sp. nov. and Enterovibrio ZSDZ42 sp. nov., isolated from coastal seawater in Qingdao.</title>
        <authorList>
            <person name="Zhang P."/>
        </authorList>
    </citation>
    <scope>NUCLEOTIDE SEQUENCE</scope>
    <source>
        <strain evidence="10">ZSDZ42</strain>
    </source>
</reference>
<evidence type="ECO:0000259" key="9">
    <source>
        <dbReference type="PROSITE" id="PS52040"/>
    </source>
</evidence>
<dbReference type="SMART" id="SM00434">
    <property type="entry name" value="TOP4c"/>
    <property type="match status" value="1"/>
</dbReference>
<dbReference type="Proteomes" id="UP001149400">
    <property type="component" value="Unassembled WGS sequence"/>
</dbReference>
<dbReference type="PANTHER" id="PTHR43493">
    <property type="entry name" value="DNA GYRASE/TOPOISOMERASE SUBUNIT A"/>
    <property type="match status" value="1"/>
</dbReference>
<evidence type="ECO:0000313" key="10">
    <source>
        <dbReference type="EMBL" id="MDD1795995.1"/>
    </source>
</evidence>
<dbReference type="SUPFAM" id="SSF56719">
    <property type="entry name" value="Type II DNA topoisomerase"/>
    <property type="match status" value="1"/>
</dbReference>
<dbReference type="InterPro" id="IPR050220">
    <property type="entry name" value="Type_II_DNA_Topoisomerases"/>
</dbReference>
<dbReference type="GO" id="GO:0003918">
    <property type="term" value="F:DNA topoisomerase type II (double strand cut, ATP-hydrolyzing) activity"/>
    <property type="evidence" value="ECO:0007669"/>
    <property type="project" value="UniProtKB-EC"/>
</dbReference>
<keyword evidence="5 7" id="KW-0472">Membrane</keyword>
<keyword evidence="4 7" id="KW-0238">DNA-binding</keyword>
<comment type="subcellular location">
    <subcellularLocation>
        <location evidence="7">Cell membrane</location>
        <topology evidence="7">Peripheral membrane protein</topology>
    </subcellularLocation>
</comment>
<comment type="function">
    <text evidence="7">Topoisomerase IV is essential for chromosome segregation. It relaxes supercoiled DNA. Performs the decatenation events required during the replication of a circular DNA molecule.</text>
</comment>
<dbReference type="Gene3D" id="2.120.10.90">
    <property type="entry name" value="DNA gyrase/topoisomerase IV, subunit A, C-terminal"/>
    <property type="match status" value="1"/>
</dbReference>
<evidence type="ECO:0000256" key="3">
    <source>
        <dbReference type="ARBA" id="ARBA00023029"/>
    </source>
</evidence>
<name>A0ABT5R6U4_9GAMM</name>
<feature type="site" description="Interaction with DNA" evidence="7">
    <location>
        <position position="81"/>
    </location>
</feature>
<dbReference type="HAMAP" id="MF_00936">
    <property type="entry name" value="ParC_type1"/>
    <property type="match status" value="1"/>
</dbReference>
<evidence type="ECO:0000256" key="8">
    <source>
        <dbReference type="PROSITE-ProRule" id="PRU01384"/>
    </source>
</evidence>
<evidence type="ECO:0000256" key="4">
    <source>
        <dbReference type="ARBA" id="ARBA00023125"/>
    </source>
</evidence>
<accession>A0ABT5R6U4</accession>
<dbReference type="InterPro" id="IPR006691">
    <property type="entry name" value="GyrA/parC_rep"/>
</dbReference>
<comment type="similarity">
    <text evidence="7">Belongs to the type II topoisomerase GyrA/ParC subunit family. ParC type 1 subfamily.</text>
</comment>
<keyword evidence="6 7" id="KW-0413">Isomerase</keyword>
<feature type="domain" description="Topo IIA-type catalytic" evidence="9">
    <location>
        <begin position="35"/>
        <end position="498"/>
    </location>
</feature>
<dbReference type="Pfam" id="PF03989">
    <property type="entry name" value="DNA_gyraseA_C"/>
    <property type="match status" value="2"/>
</dbReference>
<comment type="catalytic activity">
    <reaction evidence="1 7 8">
        <text>ATP-dependent breakage, passage and rejoining of double-stranded DNA.</text>
        <dbReference type="EC" id="5.6.2.2"/>
    </reaction>
</comment>
<evidence type="ECO:0000313" key="11">
    <source>
        <dbReference type="Proteomes" id="UP001149400"/>
    </source>
</evidence>
<comment type="subunit">
    <text evidence="7">Heterotetramer composed of ParC and ParE.</text>
</comment>
<evidence type="ECO:0000256" key="7">
    <source>
        <dbReference type="HAMAP-Rule" id="MF_00936"/>
    </source>
</evidence>
<feature type="active site" description="O-(5'-phospho-DNA)-tyrosine intermediate" evidence="7 8">
    <location>
        <position position="124"/>
    </location>
</feature>
<evidence type="ECO:0000256" key="5">
    <source>
        <dbReference type="ARBA" id="ARBA00023136"/>
    </source>
</evidence>
<keyword evidence="11" id="KW-1185">Reference proteome</keyword>
<dbReference type="Pfam" id="PF00521">
    <property type="entry name" value="DNA_topoisoIV"/>
    <property type="match status" value="1"/>
</dbReference>
<dbReference type="NCBIfam" id="NF004044">
    <property type="entry name" value="PRK05561.1"/>
    <property type="match status" value="1"/>
</dbReference>
<dbReference type="CDD" id="cd00187">
    <property type="entry name" value="TOP4c"/>
    <property type="match status" value="1"/>
</dbReference>
<keyword evidence="3 7" id="KW-0799">Topoisomerase</keyword>
<dbReference type="InterPro" id="IPR013757">
    <property type="entry name" value="Topo_IIA_A_a_sf"/>
</dbReference>
<dbReference type="InterPro" id="IPR013760">
    <property type="entry name" value="Topo_IIA-like_dom_sf"/>
</dbReference>
<protein>
    <recommendedName>
        <fullName evidence="7">DNA topoisomerase 4 subunit A</fullName>
        <ecNumber evidence="7">5.6.2.2</ecNumber>
    </recommendedName>
    <alternativeName>
        <fullName evidence="7">Topoisomerase IV subunit A</fullName>
    </alternativeName>
</protein>
<dbReference type="PROSITE" id="PS52040">
    <property type="entry name" value="TOPO_IIA"/>
    <property type="match status" value="1"/>
</dbReference>
<feature type="site" description="Transition state stabilizer" evidence="7">
    <location>
        <position position="123"/>
    </location>
</feature>
<dbReference type="PANTHER" id="PTHR43493:SF1">
    <property type="entry name" value="DNA TOPOISOMERASE 4 SUBUNIT A"/>
    <property type="match status" value="1"/>
</dbReference>
<evidence type="ECO:0000256" key="1">
    <source>
        <dbReference type="ARBA" id="ARBA00000185"/>
    </source>
</evidence>
<gene>
    <name evidence="7 10" type="primary">parC</name>
    <name evidence="10" type="ORF">LRP50_23010</name>
</gene>
<comment type="caution">
    <text evidence="10">The sequence shown here is derived from an EMBL/GenBank/DDBJ whole genome shotgun (WGS) entry which is preliminary data.</text>
</comment>
<dbReference type="InterPro" id="IPR005742">
    <property type="entry name" value="TopoIV_A_Gneg"/>
</dbReference>
<dbReference type="EC" id="5.6.2.2" evidence="7"/>
<dbReference type="InterPro" id="IPR002205">
    <property type="entry name" value="Topo_IIA_dom_A"/>
</dbReference>
<feature type="site" description="Interaction with DNA" evidence="7">
    <location>
        <position position="43"/>
    </location>
</feature>
<dbReference type="InterPro" id="IPR035516">
    <property type="entry name" value="Gyrase/topoIV_suA_C"/>
</dbReference>
<dbReference type="NCBIfam" id="TIGR01062">
    <property type="entry name" value="parC_Gneg"/>
    <property type="match status" value="1"/>
</dbReference>
<keyword evidence="2 7" id="KW-1003">Cell membrane</keyword>
<sequence>MTDITYDGVEQLPLRKFTEDAYLNYSMYVIMDRALPFIGDGLKPVQRRIIYAMSELGLSATAKYKKSARTVGDVLGKYHPHGDSACYEAMVLMAQPFSYRYPLVDGQGNWGAPDDPKSFAAMRYTESRLSRFSEVLLSELGQGTVDWLPNFDGTMKEPKTMPARLPHILLNGVTGIAVGMATDIPPHNAREIANAVVALIDSPKLDLDGILEHVKGPDYPTEAEIITPHVELKKMYHEGRGSVKMRAVWHKDNGDIVITSLPHQVSGAKLLEQIANQMRAKKLPMVDDLRDESDHENPTRIVIVPRSNRVDCDQLMNHLFASTDLERSYRANLNMIGLDGRPQVKGLLQILTEWLEFRRTTVTRRLQYRLDKVLARLHILEGLLAAYLNIDEVIEIIRTEDEPKKELMARFDLSEKQAEAILEIKLRQLAKLEEFKIRGEQDELNKEREQLEKLLGSERRLNTLLKKEIIADAEKYGDDRRSPLVERAEAKAMTERDLMPSEPITVVLSEKGWIRHAKGHDVDASTLSYKSGDNYLASARGKSSQPAVFIGTDGRSYALESHSMPSARSQGEPITGRLNVTAGTTIRHVLMGENDHLMLMASDAGYGFVCKHDDLLSKNRSGKALLSLPQASEVMPPQKVSDIESDDILAITNEGRMLVFPVKELPQLGKGKGNKIINIPAARAKAREELLAQLCVIPQGSTVTLHAGKRKLSLKPTDIDNFRGERGRRGAMLPRGLQRVTTIEIESPNSVEPSETPEA</sequence>
<dbReference type="SUPFAM" id="SSF101904">
    <property type="entry name" value="GyrA/ParC C-terminal domain-like"/>
    <property type="match status" value="1"/>
</dbReference>
<dbReference type="RefSeq" id="WP_274166758.1">
    <property type="nucleotide sequence ID" value="NZ_JAJUBC010000039.1"/>
</dbReference>
<dbReference type="EMBL" id="JAJUBC010000039">
    <property type="protein sequence ID" value="MDD1795995.1"/>
    <property type="molecule type" value="Genomic_DNA"/>
</dbReference>
<evidence type="ECO:0000256" key="6">
    <source>
        <dbReference type="ARBA" id="ARBA00023235"/>
    </source>
</evidence>
<organism evidence="10 11">
    <name type="scientific">Enterovibrio gelatinilyticus</name>
    <dbReference type="NCBI Taxonomy" id="2899819"/>
    <lineage>
        <taxon>Bacteria</taxon>
        <taxon>Pseudomonadati</taxon>
        <taxon>Pseudomonadota</taxon>
        <taxon>Gammaproteobacteria</taxon>
        <taxon>Vibrionales</taxon>
        <taxon>Vibrionaceae</taxon>
        <taxon>Enterovibrio</taxon>
    </lineage>
</organism>
<dbReference type="Gene3D" id="1.10.268.10">
    <property type="entry name" value="Topoisomerase, domain 3"/>
    <property type="match status" value="1"/>
</dbReference>
<dbReference type="Gene3D" id="3.30.1360.40">
    <property type="match status" value="1"/>
</dbReference>